<dbReference type="AlphaFoldDB" id="Q20518"/>
<dbReference type="SUPFAM" id="SSF52833">
    <property type="entry name" value="Thioredoxin-like"/>
    <property type="match status" value="1"/>
</dbReference>
<name>Q20518_CAEEL</name>
<evidence type="ECO:0000313" key="4">
    <source>
        <dbReference type="WormBase" id="F47B8.4a"/>
    </source>
</evidence>
<evidence type="ECO:0000313" key="2">
    <source>
        <dbReference type="EMBL" id="CAB01193.1"/>
    </source>
</evidence>
<dbReference type="Gene3D" id="3.40.30.10">
    <property type="entry name" value="Glutaredoxin"/>
    <property type="match status" value="1"/>
</dbReference>
<gene>
    <name evidence="2" type="ORF">CELE_F47B8.4</name>
    <name evidence="2 4" type="ORF">F47B8.4</name>
</gene>
<dbReference type="UCSC" id="F47B8.4">
    <property type="organism name" value="c. elegans"/>
</dbReference>
<protein>
    <submittedName>
        <fullName evidence="2">Glutaredoxin domain-containing protein</fullName>
    </submittedName>
</protein>
<dbReference type="AGR" id="WB:WBGene00009805"/>
<dbReference type="EMBL" id="BX284605">
    <property type="protein sequence ID" value="CAB01193.1"/>
    <property type="molecule type" value="Genomic_DNA"/>
</dbReference>
<accession>Q20518</accession>
<dbReference type="CTD" id="179930"/>
<dbReference type="OrthoDB" id="5801693at2759"/>
<feature type="domain" description="Glutaredoxin" evidence="1">
    <location>
        <begin position="184"/>
        <end position="228"/>
    </location>
</feature>
<proteinExistence type="predicted"/>
<evidence type="ECO:0000259" key="1">
    <source>
        <dbReference type="Pfam" id="PF00462"/>
    </source>
</evidence>
<evidence type="ECO:0000313" key="3">
    <source>
        <dbReference type="Proteomes" id="UP000001940"/>
    </source>
</evidence>
<dbReference type="ExpressionAtlas" id="Q20518">
    <property type="expression patterns" value="baseline and differential"/>
</dbReference>
<keyword evidence="3" id="KW-1185">Reference proteome</keyword>
<dbReference type="InterPro" id="IPR002109">
    <property type="entry name" value="Glutaredoxin"/>
</dbReference>
<dbReference type="HOGENOM" id="CLU_1095093_0_0_1"/>
<dbReference type="InterPro" id="IPR036249">
    <property type="entry name" value="Thioredoxin-like_sf"/>
</dbReference>
<dbReference type="SMR" id="Q20518"/>
<organism evidence="2 3">
    <name type="scientific">Caenorhabditis elegans</name>
    <dbReference type="NCBI Taxonomy" id="6239"/>
    <lineage>
        <taxon>Eukaryota</taxon>
        <taxon>Metazoa</taxon>
        <taxon>Ecdysozoa</taxon>
        <taxon>Nematoda</taxon>
        <taxon>Chromadorea</taxon>
        <taxon>Rhabditida</taxon>
        <taxon>Rhabditina</taxon>
        <taxon>Rhabditomorpha</taxon>
        <taxon>Rhabditoidea</taxon>
        <taxon>Rhabditidae</taxon>
        <taxon>Peloderinae</taxon>
        <taxon>Caenorhabditis</taxon>
    </lineage>
</organism>
<dbReference type="RefSeq" id="NP_001256579.1">
    <property type="nucleotide sequence ID" value="NM_001269650.1"/>
</dbReference>
<dbReference type="GO" id="GO:0045087">
    <property type="term" value="P:innate immune response"/>
    <property type="evidence" value="ECO:0007007"/>
    <property type="project" value="WormBase"/>
</dbReference>
<dbReference type="PIR" id="T22342">
    <property type="entry name" value="T22342"/>
</dbReference>
<dbReference type="WormBase" id="F47B8.4a">
    <property type="protein sequence ID" value="CE10638"/>
    <property type="gene ID" value="WBGene00009805"/>
</dbReference>
<dbReference type="Bgee" id="WBGene00009805">
    <property type="expression patterns" value="Expressed in adult organism and 1 other cell type or tissue"/>
</dbReference>
<reference evidence="2 3" key="1">
    <citation type="journal article" date="1998" name="Science">
        <title>Genome sequence of the nematode C. elegans: a platform for investigating biology.</title>
        <authorList>
            <consortium name="The C. elegans sequencing consortium"/>
            <person name="Sulson J.E."/>
            <person name="Waterston R."/>
        </authorList>
    </citation>
    <scope>NUCLEOTIDE SEQUENCE [LARGE SCALE GENOMIC DNA]</scope>
    <source>
        <strain evidence="2 3">Bristol N2</strain>
    </source>
</reference>
<dbReference type="GeneID" id="179930"/>
<sequence length="248" mass="29032">MIQLRVQFLHFQSIFYHQNKAKIEHEKKSLNVIIIVVQNQIDDIKLIVGEYFKIKNLQMLKTIIDSFEYTLNKIAFEISKAKGQNFFIEKVEKLINNLNPFDVPIYENIQGVVLELNTQVSSMGNIPEKLEIKTQRETFQLEEENEIRMDNCRMMSGQAKIYKIFRKSVVLFVNYLEDEQTLSTIQSLNDNQIEYTIFDVSTDSEIRFISKALSDCETFPQLFVDGAFEPLPILKNLLPKLPKVYTMN</sequence>
<dbReference type="Proteomes" id="UP000001940">
    <property type="component" value="Chromosome V"/>
</dbReference>
<dbReference type="Pfam" id="PF00462">
    <property type="entry name" value="Glutaredoxin"/>
    <property type="match status" value="1"/>
</dbReference>